<feature type="transmembrane region" description="Helical" evidence="6">
    <location>
        <begin position="220"/>
        <end position="242"/>
    </location>
</feature>
<sequence length="440" mass="49375">MMSPSISIPTWKDRQQTQFGKIPVMPWRSFKLLMPHRMRRRLRSRLRSRQSPASSIASMQTSFSPRDTLRSLQSYRWSAYDFQYLLLMIIGIFSLSIIQAPGPVGKTAIASLLLTSLLLPITRQFFLPFLPIAAWLIFFYACQFVPSEMRPGIWVRVLPALENILYGANISNILSAHQNTVLDVLAWIPYGLCHYGAPFVVSIIMFIFGPPGTVPVFAKTLGYISLTAVAIQLIFPCSPPWYENRFGLAPADYSMQGDPAGLARIDALLGIDLYTSGFHASPVVFGAFPSLHAADSTLAALFMSHVFPKLKPLFVTYTLWMWWATMYLSHHYAVDLVTGGILAAVAFYFAKARFLPRIQRDKKFRWDYDYIERGNGPDEDGYDLAHLDGDVSLDSDEWTVGSSSSISSGSLSPTEDQHLWEGETLASYSDIEARPLGNKL</sequence>
<dbReference type="Proteomes" id="UP000054383">
    <property type="component" value="Unassembled WGS sequence"/>
</dbReference>
<name>A0A0U1LRZ7_TALIS</name>
<feature type="domain" description="Phosphatidic acid phosphatase type 2/haloperoxidase" evidence="7">
    <location>
        <begin position="214"/>
        <end position="351"/>
    </location>
</feature>
<keyword evidence="2 6" id="KW-0812">Transmembrane</keyword>
<feature type="transmembrane region" description="Helical" evidence="6">
    <location>
        <begin position="187"/>
        <end position="208"/>
    </location>
</feature>
<organism evidence="8 9">
    <name type="scientific">Talaromyces islandicus</name>
    <name type="common">Penicillium islandicum</name>
    <dbReference type="NCBI Taxonomy" id="28573"/>
    <lineage>
        <taxon>Eukaryota</taxon>
        <taxon>Fungi</taxon>
        <taxon>Dikarya</taxon>
        <taxon>Ascomycota</taxon>
        <taxon>Pezizomycotina</taxon>
        <taxon>Eurotiomycetes</taxon>
        <taxon>Eurotiomycetidae</taxon>
        <taxon>Eurotiales</taxon>
        <taxon>Trichocomaceae</taxon>
        <taxon>Talaromyces</taxon>
        <taxon>Talaromyces sect. Islandici</taxon>
    </lineage>
</organism>
<feature type="transmembrane region" description="Helical" evidence="6">
    <location>
        <begin position="336"/>
        <end position="355"/>
    </location>
</feature>
<keyword evidence="4 6" id="KW-0472">Membrane</keyword>
<evidence type="ECO:0000313" key="9">
    <source>
        <dbReference type="Proteomes" id="UP000054383"/>
    </source>
</evidence>
<gene>
    <name evidence="8" type="ORF">PISL3812_02377</name>
</gene>
<accession>A0A0U1LRZ7</accession>
<evidence type="ECO:0000313" key="8">
    <source>
        <dbReference type="EMBL" id="CRG85271.1"/>
    </source>
</evidence>
<dbReference type="InterPro" id="IPR036938">
    <property type="entry name" value="PAP2/HPO_sf"/>
</dbReference>
<keyword evidence="3 6" id="KW-1133">Transmembrane helix</keyword>
<dbReference type="Pfam" id="PF14378">
    <property type="entry name" value="PAP2_3"/>
    <property type="match status" value="1"/>
</dbReference>
<keyword evidence="9" id="KW-1185">Reference proteome</keyword>
<dbReference type="CDD" id="cd03386">
    <property type="entry name" value="PAP2_Aur1_like"/>
    <property type="match status" value="1"/>
</dbReference>
<dbReference type="SUPFAM" id="SSF48317">
    <property type="entry name" value="Acid phosphatase/Vanadium-dependent haloperoxidase"/>
    <property type="match status" value="1"/>
</dbReference>
<feature type="transmembrane region" description="Helical" evidence="6">
    <location>
        <begin position="121"/>
        <end position="141"/>
    </location>
</feature>
<evidence type="ECO:0000259" key="7">
    <source>
        <dbReference type="SMART" id="SM00014"/>
    </source>
</evidence>
<dbReference type="OrthoDB" id="5784at2759"/>
<evidence type="ECO:0000256" key="2">
    <source>
        <dbReference type="ARBA" id="ARBA00022692"/>
    </source>
</evidence>
<evidence type="ECO:0000256" key="5">
    <source>
        <dbReference type="SAM" id="MobiDB-lite"/>
    </source>
</evidence>
<proteinExistence type="predicted"/>
<dbReference type="STRING" id="28573.A0A0U1LRZ7"/>
<dbReference type="Gene3D" id="1.20.144.10">
    <property type="entry name" value="Phosphatidic acid phosphatase type 2/haloperoxidase"/>
    <property type="match status" value="1"/>
</dbReference>
<dbReference type="PANTHER" id="PTHR31310:SF11">
    <property type="entry name" value="INOSITOL PHOSPHORYLCERAMIDE SYNTHASE CATALYTIC SUBUNIT AUR1"/>
    <property type="match status" value="1"/>
</dbReference>
<feature type="compositionally biased region" description="Low complexity" evidence="5">
    <location>
        <begin position="401"/>
        <end position="412"/>
    </location>
</feature>
<dbReference type="InterPro" id="IPR026841">
    <property type="entry name" value="Aur1/Ipt1"/>
</dbReference>
<reference evidence="8 9" key="1">
    <citation type="submission" date="2015-04" db="EMBL/GenBank/DDBJ databases">
        <authorList>
            <person name="Syromyatnikov M.Y."/>
            <person name="Popov V.N."/>
        </authorList>
    </citation>
    <scope>NUCLEOTIDE SEQUENCE [LARGE SCALE GENOMIC DNA]</scope>
    <source>
        <strain evidence="8">WF-38-12</strain>
    </source>
</reference>
<feature type="transmembrane region" description="Helical" evidence="6">
    <location>
        <begin position="153"/>
        <end position="175"/>
    </location>
</feature>
<dbReference type="GO" id="GO:0070916">
    <property type="term" value="C:inositol phosphoceramide synthase complex"/>
    <property type="evidence" value="ECO:0007669"/>
    <property type="project" value="TreeGrafter"/>
</dbReference>
<dbReference type="EMBL" id="CVMT01000002">
    <property type="protein sequence ID" value="CRG85271.1"/>
    <property type="molecule type" value="Genomic_DNA"/>
</dbReference>
<dbReference type="InterPro" id="IPR052185">
    <property type="entry name" value="IPC_Synthase-Related"/>
</dbReference>
<feature type="transmembrane region" description="Helical" evidence="6">
    <location>
        <begin position="82"/>
        <end position="101"/>
    </location>
</feature>
<dbReference type="GO" id="GO:0006676">
    <property type="term" value="P:mannosyl diphosphorylinositol ceramide metabolic process"/>
    <property type="evidence" value="ECO:0007669"/>
    <property type="project" value="TreeGrafter"/>
</dbReference>
<evidence type="ECO:0000256" key="1">
    <source>
        <dbReference type="ARBA" id="ARBA00004141"/>
    </source>
</evidence>
<evidence type="ECO:0000256" key="4">
    <source>
        <dbReference type="ARBA" id="ARBA00023136"/>
    </source>
</evidence>
<dbReference type="GO" id="GO:0016020">
    <property type="term" value="C:membrane"/>
    <property type="evidence" value="ECO:0007669"/>
    <property type="project" value="UniProtKB-SubCell"/>
</dbReference>
<dbReference type="GO" id="GO:0030148">
    <property type="term" value="P:sphingolipid biosynthetic process"/>
    <property type="evidence" value="ECO:0007669"/>
    <property type="project" value="TreeGrafter"/>
</dbReference>
<dbReference type="SMART" id="SM00014">
    <property type="entry name" value="acidPPc"/>
    <property type="match status" value="1"/>
</dbReference>
<protein>
    <submittedName>
        <fullName evidence="8">Inositol phosphorylceramide synthase catalytic subunit aur1</fullName>
    </submittedName>
</protein>
<dbReference type="FunFam" id="1.20.144.10:FF:000015">
    <property type="entry name" value="Aureobasidin resistance protein Aur1"/>
    <property type="match status" value="1"/>
</dbReference>
<dbReference type="AlphaFoldDB" id="A0A0U1LRZ7"/>
<dbReference type="PANTHER" id="PTHR31310">
    <property type="match status" value="1"/>
</dbReference>
<dbReference type="OMA" id="WSIYDAQ"/>
<evidence type="ECO:0000256" key="3">
    <source>
        <dbReference type="ARBA" id="ARBA00022989"/>
    </source>
</evidence>
<evidence type="ECO:0000256" key="6">
    <source>
        <dbReference type="SAM" id="Phobius"/>
    </source>
</evidence>
<feature type="region of interest" description="Disordered" evidence="5">
    <location>
        <begin position="396"/>
        <end position="417"/>
    </location>
</feature>
<comment type="subcellular location">
    <subcellularLocation>
        <location evidence="1">Membrane</location>
        <topology evidence="1">Multi-pass membrane protein</topology>
    </subcellularLocation>
</comment>
<dbReference type="InterPro" id="IPR000326">
    <property type="entry name" value="PAP2/HPO"/>
</dbReference>